<feature type="binding site" evidence="6">
    <location>
        <begin position="32"/>
        <end position="39"/>
    </location>
    <ligand>
        <name>ATP</name>
        <dbReference type="ChEBI" id="CHEBI:30616"/>
    </ligand>
</feature>
<dbReference type="GO" id="GO:0007059">
    <property type="term" value="P:chromosome segregation"/>
    <property type="evidence" value="ECO:0007669"/>
    <property type="project" value="UniProtKB-UniRule"/>
</dbReference>
<dbReference type="SUPFAM" id="SSF52540">
    <property type="entry name" value="P-loop containing nucleoside triphosphate hydrolases"/>
    <property type="match status" value="1"/>
</dbReference>
<reference evidence="8" key="1">
    <citation type="journal article" date="2020" name="mSystems">
        <title>Genome- and Community-Level Interaction Insights into Carbon Utilization and Element Cycling Functions of Hydrothermarchaeota in Hydrothermal Sediment.</title>
        <authorList>
            <person name="Zhou Z."/>
            <person name="Liu Y."/>
            <person name="Xu W."/>
            <person name="Pan J."/>
            <person name="Luo Z.H."/>
            <person name="Li M."/>
        </authorList>
    </citation>
    <scope>NUCLEOTIDE SEQUENCE [LARGE SCALE GENOMIC DNA]</scope>
    <source>
        <strain evidence="8">SpSt-488</strain>
    </source>
</reference>
<dbReference type="GO" id="GO:0030261">
    <property type="term" value="P:chromosome condensation"/>
    <property type="evidence" value="ECO:0007669"/>
    <property type="project" value="InterPro"/>
</dbReference>
<dbReference type="EMBL" id="DSUT01000186">
    <property type="protein sequence ID" value="HGK29031.1"/>
    <property type="molecule type" value="Genomic_DNA"/>
</dbReference>
<comment type="caution">
    <text evidence="8">The sequence shown here is derived from an EMBL/GenBank/DDBJ whole genome shotgun (WGS) entry which is preliminary data.</text>
</comment>
<dbReference type="GO" id="GO:0007062">
    <property type="term" value="P:sister chromatid cohesion"/>
    <property type="evidence" value="ECO:0007669"/>
    <property type="project" value="InterPro"/>
</dbReference>
<protein>
    <recommendedName>
        <fullName evidence="6">Chromosome partition protein Smc</fullName>
    </recommendedName>
</protein>
<dbReference type="InterPro" id="IPR024704">
    <property type="entry name" value="SMC"/>
</dbReference>
<feature type="coiled-coil region" evidence="6">
    <location>
        <begin position="215"/>
        <end position="277"/>
    </location>
</feature>
<dbReference type="GO" id="GO:0003677">
    <property type="term" value="F:DNA binding"/>
    <property type="evidence" value="ECO:0007669"/>
    <property type="project" value="UniProtKB-UniRule"/>
</dbReference>
<keyword evidence="1 6" id="KW-0963">Cytoplasm</keyword>
<dbReference type="HAMAP" id="MF_01894">
    <property type="entry name" value="Smc_prok"/>
    <property type="match status" value="1"/>
</dbReference>
<keyword evidence="3 6" id="KW-0067">ATP-binding</keyword>
<comment type="similarity">
    <text evidence="6">Belongs to the SMC family.</text>
</comment>
<dbReference type="PIRSF" id="PIRSF005719">
    <property type="entry name" value="SMC"/>
    <property type="match status" value="1"/>
</dbReference>
<feature type="coiled-coil region" evidence="6">
    <location>
        <begin position="810"/>
        <end position="898"/>
    </location>
</feature>
<dbReference type="InterPro" id="IPR011890">
    <property type="entry name" value="SMC_prok"/>
</dbReference>
<proteinExistence type="inferred from homology"/>
<comment type="function">
    <text evidence="6">Required for chromosome condensation and partitioning.</text>
</comment>
<dbReference type="InterPro" id="IPR027417">
    <property type="entry name" value="P-loop_NTPase"/>
</dbReference>
<dbReference type="Pfam" id="PF02463">
    <property type="entry name" value="SMC_N"/>
    <property type="match status" value="1"/>
</dbReference>
<dbReference type="InterPro" id="IPR003395">
    <property type="entry name" value="RecF/RecN/SMC_N"/>
</dbReference>
<feature type="coiled-coil region" evidence="6">
    <location>
        <begin position="306"/>
        <end position="494"/>
    </location>
</feature>
<dbReference type="GO" id="GO:0006260">
    <property type="term" value="P:DNA replication"/>
    <property type="evidence" value="ECO:0007669"/>
    <property type="project" value="UniProtKB-UniRule"/>
</dbReference>
<organism evidence="8">
    <name type="scientific">candidate division WOR-3 bacterium</name>
    <dbReference type="NCBI Taxonomy" id="2052148"/>
    <lineage>
        <taxon>Bacteria</taxon>
        <taxon>Bacteria division WOR-3</taxon>
    </lineage>
</organism>
<evidence type="ECO:0000256" key="3">
    <source>
        <dbReference type="ARBA" id="ARBA00022840"/>
    </source>
</evidence>
<evidence type="ECO:0000256" key="4">
    <source>
        <dbReference type="ARBA" id="ARBA00023054"/>
    </source>
</evidence>
<keyword evidence="5 6" id="KW-0238">DNA-binding</keyword>
<dbReference type="Gene3D" id="3.40.50.300">
    <property type="entry name" value="P-loop containing nucleotide triphosphate hydrolases"/>
    <property type="match status" value="2"/>
</dbReference>
<comment type="subunit">
    <text evidence="6">Homodimer.</text>
</comment>
<name>A0A7C4CC33_UNCW3</name>
<gene>
    <name evidence="6 8" type="primary">smc</name>
    <name evidence="8" type="ORF">ENS41_08830</name>
</gene>
<dbReference type="NCBIfam" id="TIGR02168">
    <property type="entry name" value="SMC_prok_B"/>
    <property type="match status" value="1"/>
</dbReference>
<feature type="domain" description="RecF/RecN/SMC N-terminal" evidence="7">
    <location>
        <begin position="2"/>
        <end position="1141"/>
    </location>
</feature>
<evidence type="ECO:0000256" key="6">
    <source>
        <dbReference type="HAMAP-Rule" id="MF_01894"/>
    </source>
</evidence>
<evidence type="ECO:0000256" key="5">
    <source>
        <dbReference type="ARBA" id="ARBA00023125"/>
    </source>
</evidence>
<comment type="domain">
    <text evidence="6">Contains large globular domains required for ATP hydrolysis at each terminus and a third globular domain forming a flexible hinge near the middle of the molecule. These domains are separated by coiled-coil structures.</text>
</comment>
<feature type="coiled-coil region" evidence="6">
    <location>
        <begin position="961"/>
        <end position="1001"/>
    </location>
</feature>
<feature type="coiled-coil region" evidence="6">
    <location>
        <begin position="659"/>
        <end position="737"/>
    </location>
</feature>
<sequence length="1163" mass="129952">MYIKELQLVGFKSFQEKATLRFSAGMNAIIGPNGCGKSNVLDALRWVLGEQAFSVLRCARNEDLIFGGTATTPALNYAEVRLVLSTEDRPELGAEVEIRRRYFRSGESEYYLNRQPCRLRDITDVFLSAGIGTKAYSIFDLRQMREIISGNVRRMFEEAATLAKYRDAKEETQRKLELTADDLTRLDDIIAERERVVRTLARQAARLRAHQRLRAEEKSLRLLELKRDFDEVQRALALAQSDAATLERAEAERLEQMRRVENELRSQRGRIHEVQARKDRMVNEARERRQVLSRLEGESLLEQQRAEFLRQRATQAENERQQRVQDFEQRQRTFDEALVRMSESSRRLADAEVRLEQAQSANRAAEERLYELRRHAADSRERLSDLTAEEQRVVQELALLEAAADNSREAVARLDDELAAIAGRAAAARQAADAAAVEVVRQAAECDRSREKLERLRRELARTRTEQAGVRSRRTDLAEQKAGLEREIAVLETATASEQKRVIDEVLAGQVSGSLSRFLEIEPGWERAAAAALQPLIEFTVCTGVPDATVLKRLAQAAPELRFCLVDDRIKASGPVNAGPDTRLSAHVRVKPDAPAVLAGTVAAFAVAVDPSELVRLAAEGSETPAVTRDGMAWFGDGRLVLEGAGAGRLGAERRLSERQAAAKAVEAELERLAAVEAELDRQRATLEQQLEVGEGDRVELERARLEAAAAAAAQSATAAEQARDEARLRQERYNQAGQQRLLEEKLGQVRARLTVVREKVEAAAAALASADEQARQQEAEVKAGLARAAEILAETAGLRQEVLRLETESAYAKRTIDEVRRRVTELEAEAAAAIEEAGRLEQTVHAREGEIAAAQAQVAGLEAEAAQLSLAEVTRAEEELEENLAELRRQQEQNHSLLMDQRMRRFELERQAAAIAEEARQSYGTDIATFQPEATDDFAGRLEHVRRRLEVLGQVNPLAAEEHEQEKADLSRLVAQREDVALARSNLEQALVEIDRHAREQFLTTYSEVRTQFQQVFKELFIEGEADLVLVNDANPLESEIAIVARPRGKTPKRLEQLSDGEKAMLAVSLLFAFYRVKPAPFCFLDEVDAPLDDINVGRFADYLKSIASRTQVIIITHNRATVERADVLFGVTAEQPGVSKLISVSLAEYREQRATEPETGG</sequence>
<dbReference type="GO" id="GO:0016887">
    <property type="term" value="F:ATP hydrolysis activity"/>
    <property type="evidence" value="ECO:0007669"/>
    <property type="project" value="InterPro"/>
</dbReference>
<evidence type="ECO:0000256" key="2">
    <source>
        <dbReference type="ARBA" id="ARBA00022741"/>
    </source>
</evidence>
<accession>A0A7C4CC33</accession>
<comment type="subcellular location">
    <subcellularLocation>
        <location evidence="6">Cytoplasm</location>
    </subcellularLocation>
</comment>
<dbReference type="PANTHER" id="PTHR43977">
    <property type="entry name" value="STRUCTURAL MAINTENANCE OF CHROMOSOMES PROTEIN 3"/>
    <property type="match status" value="1"/>
</dbReference>
<evidence type="ECO:0000256" key="1">
    <source>
        <dbReference type="ARBA" id="ARBA00022490"/>
    </source>
</evidence>
<dbReference type="GO" id="GO:0005737">
    <property type="term" value="C:cytoplasm"/>
    <property type="evidence" value="ECO:0007669"/>
    <property type="project" value="UniProtKB-SubCell"/>
</dbReference>
<dbReference type="AlphaFoldDB" id="A0A7C4CC33"/>
<evidence type="ECO:0000313" key="8">
    <source>
        <dbReference type="EMBL" id="HGK29031.1"/>
    </source>
</evidence>
<evidence type="ECO:0000259" key="7">
    <source>
        <dbReference type="Pfam" id="PF02463"/>
    </source>
</evidence>
<keyword evidence="2 6" id="KW-0547">Nucleotide-binding</keyword>
<keyword evidence="4 6" id="KW-0175">Coiled coil</keyword>
<dbReference type="GO" id="GO:0005524">
    <property type="term" value="F:ATP binding"/>
    <property type="evidence" value="ECO:0007669"/>
    <property type="project" value="UniProtKB-UniRule"/>
</dbReference>